<dbReference type="RefSeq" id="WP_089158795.1">
    <property type="nucleotide sequence ID" value="NZ_MTHB01000011.1"/>
</dbReference>
<gene>
    <name evidence="1" type="ORF">BSU04_00725</name>
</gene>
<evidence type="ECO:0000313" key="1">
    <source>
        <dbReference type="EMBL" id="OXC80641.1"/>
    </source>
</evidence>
<dbReference type="Pfam" id="PF09655">
    <property type="entry name" value="Nitr_red_assoc"/>
    <property type="match status" value="1"/>
</dbReference>
<sequence length="158" mass="18030">MALYDAPRLFGFELESTENLSFIPLVVRFNLDRFGRIISLDQWRRLPHSDRELLARFPVEDDAAIEPNFDQALAEMLRTHADAAPETFEPDSDPIWVHTDVVPETVIRQSSLCGIGSPSLGRWSELSRFQRYALAKLSRKADVNHDFVPAMREFGVAD</sequence>
<comment type="caution">
    <text evidence="1">The sequence shown here is derived from an EMBL/GenBank/DDBJ whole genome shotgun (WGS) entry which is preliminary data.</text>
</comment>
<reference evidence="2" key="1">
    <citation type="submission" date="2017-01" db="EMBL/GenBank/DDBJ databases">
        <title>Genome Analysis of Deinococcus marmoris KOPRI26562.</title>
        <authorList>
            <person name="Kim J.H."/>
            <person name="Oh H.-M."/>
        </authorList>
    </citation>
    <scope>NUCLEOTIDE SEQUENCE [LARGE SCALE GENOMIC DNA]</scope>
    <source>
        <strain evidence="2">PAMC 26633</strain>
    </source>
</reference>
<proteinExistence type="predicted"/>
<protein>
    <submittedName>
        <fullName evidence="1">NAD-dependent aldehyde dehydrogenase associated with FdhD</fullName>
    </submittedName>
</protein>
<dbReference type="OrthoDB" id="7263223at2"/>
<dbReference type="eggNOG" id="ENOG502ZV3X">
    <property type="taxonomic scope" value="Bacteria"/>
</dbReference>
<name>A0A226XB25_CABSO</name>
<dbReference type="EMBL" id="MTHB01000011">
    <property type="protein sequence ID" value="OXC80641.1"/>
    <property type="molecule type" value="Genomic_DNA"/>
</dbReference>
<dbReference type="AlphaFoldDB" id="A0A226XB25"/>
<dbReference type="NCBIfam" id="TIGR02664">
    <property type="entry name" value="nitr_red_assoc"/>
    <property type="match status" value="1"/>
</dbReference>
<dbReference type="InterPro" id="IPR013481">
    <property type="entry name" value="NarM"/>
</dbReference>
<evidence type="ECO:0000313" key="2">
    <source>
        <dbReference type="Proteomes" id="UP000214720"/>
    </source>
</evidence>
<organism evidence="1 2">
    <name type="scientific">Caballeronia sordidicola</name>
    <name type="common">Burkholderia sordidicola</name>
    <dbReference type="NCBI Taxonomy" id="196367"/>
    <lineage>
        <taxon>Bacteria</taxon>
        <taxon>Pseudomonadati</taxon>
        <taxon>Pseudomonadota</taxon>
        <taxon>Betaproteobacteria</taxon>
        <taxon>Burkholderiales</taxon>
        <taxon>Burkholderiaceae</taxon>
        <taxon>Caballeronia</taxon>
    </lineage>
</organism>
<accession>A0A226XB25</accession>
<dbReference type="Proteomes" id="UP000214720">
    <property type="component" value="Unassembled WGS sequence"/>
</dbReference>